<feature type="chain" id="PRO_5047541035" evidence="1">
    <location>
        <begin position="21"/>
        <end position="368"/>
    </location>
</feature>
<dbReference type="InterPro" id="IPR013783">
    <property type="entry name" value="Ig-like_fold"/>
</dbReference>
<evidence type="ECO:0000313" key="4">
    <source>
        <dbReference type="Proteomes" id="UP001596978"/>
    </source>
</evidence>
<evidence type="ECO:0000313" key="3">
    <source>
        <dbReference type="EMBL" id="MFD0863530.1"/>
    </source>
</evidence>
<protein>
    <submittedName>
        <fullName evidence="3">SusE domain-containing protein</fullName>
    </submittedName>
</protein>
<proteinExistence type="predicted"/>
<name>A0ABW3D0Y3_9FLAO</name>
<dbReference type="InterPro" id="IPR025970">
    <property type="entry name" value="SusE"/>
</dbReference>
<keyword evidence="4" id="KW-1185">Reference proteome</keyword>
<dbReference type="Gene3D" id="2.60.40.10">
    <property type="entry name" value="Immunoglobulins"/>
    <property type="match status" value="1"/>
</dbReference>
<sequence>MKIFRNITLLISSIAMLSLAVGCDDDLEELQVDATPVSPALSALDIDMIELDGANTQNPAATFQWAEADYGQQTAVNYEIQFSADDSFATPVTGGITTSNSSITLSMGELNSSAGNAGLPPFEWNTLYARVVSSLGTQSSIQAASNTIQFQVYPYFNYPFDDFYLVGNATMADWNNNNNNPLLFRDPSNSKKYYYTGFFADGAFKVLEVKGQWQPQWGTNDGASIEVNDGTGSDPGVFPVPSGAGFYQFEIDFAANAFSVTEFDASGAASLTSVGISGSATPGGSTETALTQSSFDSHIWYANSVRLTPGDLQFIADGSTAWGSNTEFSGQATAGGENIPVVVEDDYDVWFNDLTGRYIMVPINLSQS</sequence>
<evidence type="ECO:0000259" key="2">
    <source>
        <dbReference type="Pfam" id="PF14292"/>
    </source>
</evidence>
<comment type="caution">
    <text evidence="3">The sequence shown here is derived from an EMBL/GenBank/DDBJ whole genome shotgun (WGS) entry which is preliminary data.</text>
</comment>
<dbReference type="RefSeq" id="WP_386409656.1">
    <property type="nucleotide sequence ID" value="NZ_JBHTJH010000017.1"/>
</dbReference>
<reference evidence="4" key="1">
    <citation type="journal article" date="2019" name="Int. J. Syst. Evol. Microbiol.">
        <title>The Global Catalogue of Microorganisms (GCM) 10K type strain sequencing project: providing services to taxonomists for standard genome sequencing and annotation.</title>
        <authorList>
            <consortium name="The Broad Institute Genomics Platform"/>
            <consortium name="The Broad Institute Genome Sequencing Center for Infectious Disease"/>
            <person name="Wu L."/>
            <person name="Ma J."/>
        </authorList>
    </citation>
    <scope>NUCLEOTIDE SEQUENCE [LARGE SCALE GENOMIC DNA]</scope>
    <source>
        <strain evidence="4">CCUG 62952</strain>
    </source>
</reference>
<organism evidence="3 4">
    <name type="scientific">Sungkyunkwania multivorans</name>
    <dbReference type="NCBI Taxonomy" id="1173618"/>
    <lineage>
        <taxon>Bacteria</taxon>
        <taxon>Pseudomonadati</taxon>
        <taxon>Bacteroidota</taxon>
        <taxon>Flavobacteriia</taxon>
        <taxon>Flavobacteriales</taxon>
        <taxon>Flavobacteriaceae</taxon>
        <taxon>Sungkyunkwania</taxon>
    </lineage>
</organism>
<feature type="signal peptide" evidence="1">
    <location>
        <begin position="1"/>
        <end position="20"/>
    </location>
</feature>
<evidence type="ECO:0000256" key="1">
    <source>
        <dbReference type="SAM" id="SignalP"/>
    </source>
</evidence>
<dbReference type="Proteomes" id="UP001596978">
    <property type="component" value="Unassembled WGS sequence"/>
</dbReference>
<dbReference type="PROSITE" id="PS51257">
    <property type="entry name" value="PROKAR_LIPOPROTEIN"/>
    <property type="match status" value="1"/>
</dbReference>
<accession>A0ABW3D0Y3</accession>
<dbReference type="Pfam" id="PF14292">
    <property type="entry name" value="SusE"/>
    <property type="match status" value="1"/>
</dbReference>
<dbReference type="EMBL" id="JBHTJH010000017">
    <property type="protein sequence ID" value="MFD0863530.1"/>
    <property type="molecule type" value="Genomic_DNA"/>
</dbReference>
<dbReference type="Gene3D" id="2.60.40.3620">
    <property type="match status" value="1"/>
</dbReference>
<keyword evidence="1" id="KW-0732">Signal</keyword>
<feature type="domain" description="SusE outer membrane protein" evidence="2">
    <location>
        <begin position="39"/>
        <end position="131"/>
    </location>
</feature>
<gene>
    <name evidence="3" type="ORF">ACFQ1M_15040</name>
</gene>